<feature type="transmembrane region" description="Helical" evidence="5">
    <location>
        <begin position="185"/>
        <end position="207"/>
    </location>
</feature>
<proteinExistence type="predicted"/>
<feature type="transmembrane region" description="Helical" evidence="5">
    <location>
        <begin position="219"/>
        <end position="244"/>
    </location>
</feature>
<keyword evidence="2 5" id="KW-0812">Transmembrane</keyword>
<feature type="transmembrane region" description="Helical" evidence="5">
    <location>
        <begin position="39"/>
        <end position="61"/>
    </location>
</feature>
<protein>
    <recommendedName>
        <fullName evidence="6">Sugar phosphate transporter domain-containing protein</fullName>
    </recommendedName>
</protein>
<dbReference type="AlphaFoldDB" id="A0A7I8W0T5"/>
<dbReference type="InterPro" id="IPR050186">
    <property type="entry name" value="TPT_transporter"/>
</dbReference>
<dbReference type="Pfam" id="PF03151">
    <property type="entry name" value="TPT"/>
    <property type="match status" value="1"/>
</dbReference>
<name>A0A7I8W0T5_9ANNE</name>
<dbReference type="PANTHER" id="PTHR11132">
    <property type="entry name" value="SOLUTE CARRIER FAMILY 35"/>
    <property type="match status" value="1"/>
</dbReference>
<sequence>MDLRRFFVVLAIVATYWVISIGLVIANSKLLGPKKSEDISVFCAWAQSALGSLSTCIVILLRGDFNTKDFSNKYVVLQSFSHILMLTLNNFCLKLVGVVFYQIARSLTLLFVVSLSAIILKKSISCSALTCCIALSTGFALGVDQERAAGSLNLSGVIYGIVTSLVVALNGVLTSKAMHALDGNAVKLAFVLNTNAAILLFPLVLFTGQWQVERLFDNFNVMLLVLTGLMAAAMSWISALQIAYTSPITHHVSASAKSVVQTFIGSRIEKESRPILWWLSVLIVASASVCYALVRTRELRTVEKKQPISQNNNEKHAKA</sequence>
<dbReference type="InterPro" id="IPR004853">
    <property type="entry name" value="Sugar_P_trans_dom"/>
</dbReference>
<keyword evidence="3 5" id="KW-1133">Transmembrane helix</keyword>
<feature type="transmembrane region" description="Helical" evidence="5">
    <location>
        <begin position="82"/>
        <end position="103"/>
    </location>
</feature>
<feature type="transmembrane region" description="Helical" evidence="5">
    <location>
        <begin position="275"/>
        <end position="294"/>
    </location>
</feature>
<comment type="subcellular location">
    <subcellularLocation>
        <location evidence="1">Membrane</location>
        <topology evidence="1">Multi-pass membrane protein</topology>
    </subcellularLocation>
</comment>
<evidence type="ECO:0000256" key="5">
    <source>
        <dbReference type="SAM" id="Phobius"/>
    </source>
</evidence>
<comment type="caution">
    <text evidence="7">The sequence shown here is derived from an EMBL/GenBank/DDBJ whole genome shotgun (WGS) entry which is preliminary data.</text>
</comment>
<evidence type="ECO:0000256" key="1">
    <source>
        <dbReference type="ARBA" id="ARBA00004141"/>
    </source>
</evidence>
<reference evidence="7 8" key="1">
    <citation type="submission" date="2020-08" db="EMBL/GenBank/DDBJ databases">
        <authorList>
            <person name="Hejnol A."/>
        </authorList>
    </citation>
    <scope>NUCLEOTIDE SEQUENCE [LARGE SCALE GENOMIC DNA]</scope>
</reference>
<gene>
    <name evidence="7" type="ORF">DGYR_LOCUS10009</name>
</gene>
<accession>A0A7I8W0T5</accession>
<evidence type="ECO:0000313" key="8">
    <source>
        <dbReference type="Proteomes" id="UP000549394"/>
    </source>
</evidence>
<evidence type="ECO:0000259" key="6">
    <source>
        <dbReference type="Pfam" id="PF03151"/>
    </source>
</evidence>
<keyword evidence="4 5" id="KW-0472">Membrane</keyword>
<dbReference type="GO" id="GO:0016020">
    <property type="term" value="C:membrane"/>
    <property type="evidence" value="ECO:0007669"/>
    <property type="project" value="UniProtKB-SubCell"/>
</dbReference>
<evidence type="ECO:0000313" key="7">
    <source>
        <dbReference type="EMBL" id="CAD5122162.1"/>
    </source>
</evidence>
<feature type="domain" description="Sugar phosphate transporter" evidence="6">
    <location>
        <begin position="9"/>
        <end position="260"/>
    </location>
</feature>
<dbReference type="EMBL" id="CAJFCJ010000016">
    <property type="protein sequence ID" value="CAD5122162.1"/>
    <property type="molecule type" value="Genomic_DNA"/>
</dbReference>
<keyword evidence="8" id="KW-1185">Reference proteome</keyword>
<feature type="transmembrane region" description="Helical" evidence="5">
    <location>
        <begin position="7"/>
        <end position="27"/>
    </location>
</feature>
<feature type="transmembrane region" description="Helical" evidence="5">
    <location>
        <begin position="109"/>
        <end position="142"/>
    </location>
</feature>
<evidence type="ECO:0000256" key="3">
    <source>
        <dbReference type="ARBA" id="ARBA00022989"/>
    </source>
</evidence>
<organism evidence="7 8">
    <name type="scientific">Dimorphilus gyrociliatus</name>
    <dbReference type="NCBI Taxonomy" id="2664684"/>
    <lineage>
        <taxon>Eukaryota</taxon>
        <taxon>Metazoa</taxon>
        <taxon>Spiralia</taxon>
        <taxon>Lophotrochozoa</taxon>
        <taxon>Annelida</taxon>
        <taxon>Polychaeta</taxon>
        <taxon>Polychaeta incertae sedis</taxon>
        <taxon>Dinophilidae</taxon>
        <taxon>Dimorphilus</taxon>
    </lineage>
</organism>
<evidence type="ECO:0000256" key="4">
    <source>
        <dbReference type="ARBA" id="ARBA00023136"/>
    </source>
</evidence>
<dbReference type="Proteomes" id="UP000549394">
    <property type="component" value="Unassembled WGS sequence"/>
</dbReference>
<feature type="transmembrane region" description="Helical" evidence="5">
    <location>
        <begin position="154"/>
        <end position="173"/>
    </location>
</feature>
<evidence type="ECO:0000256" key="2">
    <source>
        <dbReference type="ARBA" id="ARBA00022692"/>
    </source>
</evidence>
<dbReference type="OrthoDB" id="5547497at2759"/>